<dbReference type="InterPro" id="IPR046358">
    <property type="entry name" value="Flagellin_C"/>
</dbReference>
<keyword evidence="7" id="KW-0969">Cilium</keyword>
<dbReference type="InterPro" id="IPR001492">
    <property type="entry name" value="Flagellin"/>
</dbReference>
<evidence type="ECO:0000259" key="6">
    <source>
        <dbReference type="Pfam" id="PF00700"/>
    </source>
</evidence>
<dbReference type="InterPro" id="IPR042187">
    <property type="entry name" value="Flagellin_C_sub2"/>
</dbReference>
<evidence type="ECO:0000313" key="8">
    <source>
        <dbReference type="Proteomes" id="UP001078443"/>
    </source>
</evidence>
<dbReference type="Pfam" id="PF00700">
    <property type="entry name" value="Flagellin_C"/>
    <property type="match status" value="1"/>
</dbReference>
<evidence type="ECO:0000256" key="1">
    <source>
        <dbReference type="ARBA" id="ARBA00005709"/>
    </source>
</evidence>
<evidence type="ECO:0000259" key="5">
    <source>
        <dbReference type="Pfam" id="PF00669"/>
    </source>
</evidence>
<dbReference type="Gene3D" id="1.20.1330.10">
    <property type="entry name" value="f41 fragment of flagellin, N-terminal domain"/>
    <property type="match status" value="1"/>
</dbReference>
<dbReference type="PANTHER" id="PTHR42792:SF2">
    <property type="entry name" value="FLAGELLIN"/>
    <property type="match status" value="1"/>
</dbReference>
<dbReference type="Proteomes" id="UP001078443">
    <property type="component" value="Unassembled WGS sequence"/>
</dbReference>
<keyword evidence="8" id="KW-1185">Reference proteome</keyword>
<feature type="domain" description="Flagellin N-terminal" evidence="5">
    <location>
        <begin position="3"/>
        <end position="139"/>
    </location>
</feature>
<comment type="similarity">
    <text evidence="1 4">Belongs to the bacterial flagellin family.</text>
</comment>
<name>A0ABT4D0T7_9CLOT</name>
<keyword evidence="7" id="KW-0282">Flagellum</keyword>
<dbReference type="SUPFAM" id="SSF64518">
    <property type="entry name" value="Phase 1 flagellin"/>
    <property type="match status" value="1"/>
</dbReference>
<dbReference type="PANTHER" id="PTHR42792">
    <property type="entry name" value="FLAGELLIN"/>
    <property type="match status" value="1"/>
</dbReference>
<comment type="caution">
    <text evidence="7">The sequence shown here is derived from an EMBL/GenBank/DDBJ whole genome shotgun (WGS) entry which is preliminary data.</text>
</comment>
<dbReference type="Gene3D" id="3.30.70.2120">
    <property type="match status" value="1"/>
</dbReference>
<keyword evidence="3 4" id="KW-0975">Bacterial flagellum</keyword>
<feature type="domain" description="Flagellin C-terminal" evidence="6">
    <location>
        <begin position="322"/>
        <end position="406"/>
    </location>
</feature>
<dbReference type="EMBL" id="JAPQER010000002">
    <property type="protein sequence ID" value="MCY6483668.1"/>
    <property type="molecule type" value="Genomic_DNA"/>
</dbReference>
<comment type="function">
    <text evidence="4">Flagellin is the subunit protein which polymerizes to form the filaments of bacterial flagella.</text>
</comment>
<dbReference type="InterPro" id="IPR001029">
    <property type="entry name" value="Flagellin_N"/>
</dbReference>
<keyword evidence="7" id="KW-0966">Cell projection</keyword>
<evidence type="ECO:0000256" key="4">
    <source>
        <dbReference type="RuleBase" id="RU362073"/>
    </source>
</evidence>
<dbReference type="PRINTS" id="PR00207">
    <property type="entry name" value="FLAGELLIN"/>
</dbReference>
<organism evidence="7 8">
    <name type="scientific">Clostridium aestuarii</name>
    <dbReference type="NCBI Taxonomy" id="338193"/>
    <lineage>
        <taxon>Bacteria</taxon>
        <taxon>Bacillati</taxon>
        <taxon>Bacillota</taxon>
        <taxon>Clostridia</taxon>
        <taxon>Eubacteriales</taxon>
        <taxon>Clostridiaceae</taxon>
        <taxon>Clostridium</taxon>
    </lineage>
</organism>
<reference evidence="7" key="1">
    <citation type="submission" date="2022-12" db="EMBL/GenBank/DDBJ databases">
        <authorList>
            <person name="Wang J."/>
        </authorList>
    </citation>
    <scope>NUCLEOTIDE SEQUENCE</scope>
    <source>
        <strain evidence="7">HY-45-18</strain>
    </source>
</reference>
<sequence>MIINHNMNALNAHRSMMSNVNRAGKSMEKLSSGLRINRAGDDAAGLAISEKMRGQIRGLDQAGRNSQDGISMIQTAEGALNETHSILQRMRELATQASNDTNTSVDRGEIQKEINQLTSEINRVGNTTEFNTQKLLNGDRAKKASVAATQGEYNISAIAAGTLTIDGEDITIGATVTAAAIQTLVNSNTALAAKYTVGTGTASGTVKLTQKTGSDTEPSVNGGTLATATTGVSAKDASDGVTFQVGANAGQSMVITINDMRATSTGTNGLKIASESGTSVTSNSGKTAKYTTTAVVTDGTDNTARYKALDVSTNENASAAIDVLNDSIQSVSAERSKLGAYQNRLEHTINNLGTSSENLQAAESRVRDVDMAKEMMTFSKENILQQAAQAMLAQAKQQPQGVLQLLR</sequence>
<comment type="subcellular location">
    <subcellularLocation>
        <location evidence="4">Secreted</location>
    </subcellularLocation>
    <subcellularLocation>
        <location evidence="4">Bacterial flagellum</location>
    </subcellularLocation>
</comment>
<evidence type="ECO:0000256" key="2">
    <source>
        <dbReference type="ARBA" id="ARBA00020110"/>
    </source>
</evidence>
<dbReference type="RefSeq" id="WP_268039943.1">
    <property type="nucleotide sequence ID" value="NZ_JAPQER010000002.1"/>
</dbReference>
<dbReference type="Gene3D" id="6.10.10.10">
    <property type="entry name" value="Flagellar export chaperone, C-terminal domain"/>
    <property type="match status" value="1"/>
</dbReference>
<evidence type="ECO:0000313" key="7">
    <source>
        <dbReference type="EMBL" id="MCY6483668.1"/>
    </source>
</evidence>
<protein>
    <recommendedName>
        <fullName evidence="2 4">Flagellin</fullName>
    </recommendedName>
</protein>
<keyword evidence="4" id="KW-0964">Secreted</keyword>
<accession>A0ABT4D0T7</accession>
<evidence type="ECO:0000256" key="3">
    <source>
        <dbReference type="ARBA" id="ARBA00023143"/>
    </source>
</evidence>
<dbReference type="Pfam" id="PF00669">
    <property type="entry name" value="Flagellin_N"/>
    <property type="match status" value="1"/>
</dbReference>
<gene>
    <name evidence="7" type="ORF">OW763_04810</name>
</gene>
<proteinExistence type="inferred from homology"/>